<gene>
    <name evidence="1" type="ORF">Thi970DRAFT_01071</name>
</gene>
<dbReference type="STRING" id="631362.Thi970DRAFT_01071"/>
<evidence type="ECO:0000313" key="1">
    <source>
        <dbReference type="EMBL" id="EIC23406.1"/>
    </source>
</evidence>
<dbReference type="OrthoDB" id="7063649at2"/>
<accession>H8YY80</accession>
<keyword evidence="2" id="KW-1185">Reference proteome</keyword>
<dbReference type="HOGENOM" id="CLU_181431_0_0_6"/>
<dbReference type="Proteomes" id="UP000002964">
    <property type="component" value="Unassembled WGS sequence"/>
</dbReference>
<reference evidence="1 2" key="2">
    <citation type="submission" date="2011-11" db="EMBL/GenBank/DDBJ databases">
        <authorList>
            <consortium name="US DOE Joint Genome Institute"/>
            <person name="Lucas S."/>
            <person name="Han J."/>
            <person name="Lapidus A."/>
            <person name="Cheng J.-F."/>
            <person name="Goodwin L."/>
            <person name="Pitluck S."/>
            <person name="Peters L."/>
            <person name="Ovchinnikova G."/>
            <person name="Zhang X."/>
            <person name="Detter J.C."/>
            <person name="Han C."/>
            <person name="Tapia R."/>
            <person name="Land M."/>
            <person name="Hauser L."/>
            <person name="Kyrpides N."/>
            <person name="Ivanova N."/>
            <person name="Pagani I."/>
            <person name="Vogl K."/>
            <person name="Liu Z."/>
            <person name="Overmann J."/>
            <person name="Frigaard N.-U."/>
            <person name="Bryant D."/>
            <person name="Woyke T."/>
        </authorList>
    </citation>
    <scope>NUCLEOTIDE SEQUENCE [LARGE SCALE GENOMIC DNA]</scope>
    <source>
        <strain evidence="1 2">970</strain>
    </source>
</reference>
<name>H8YY80_9GAMM</name>
<dbReference type="SUPFAM" id="SSF47598">
    <property type="entry name" value="Ribbon-helix-helix"/>
    <property type="match status" value="1"/>
</dbReference>
<proteinExistence type="predicted"/>
<reference evidence="2" key="1">
    <citation type="submission" date="2011-06" db="EMBL/GenBank/DDBJ databases">
        <authorList>
            <consortium name="US DOE Joint Genome Institute (JGI-PGF)"/>
            <person name="Lucas S."/>
            <person name="Han J."/>
            <person name="Lapidus A."/>
            <person name="Cheng J.-F."/>
            <person name="Goodwin L."/>
            <person name="Pitluck S."/>
            <person name="Peters L."/>
            <person name="Land M.L."/>
            <person name="Hauser L."/>
            <person name="Vogl K."/>
            <person name="Liu Z."/>
            <person name="Overmann J."/>
            <person name="Frigaard N.-U."/>
            <person name="Bryant D.A."/>
            <person name="Woyke T.J."/>
        </authorList>
    </citation>
    <scope>NUCLEOTIDE SEQUENCE [LARGE SCALE GENOMIC DNA]</scope>
    <source>
        <strain evidence="2">970</strain>
    </source>
</reference>
<protein>
    <recommendedName>
        <fullName evidence="3">Ribbon-helix-helix protein, copG family</fullName>
    </recommendedName>
</protein>
<dbReference type="EMBL" id="JH603168">
    <property type="protein sequence ID" value="EIC23406.1"/>
    <property type="molecule type" value="Genomic_DNA"/>
</dbReference>
<dbReference type="RefSeq" id="WP_009147490.1">
    <property type="nucleotide sequence ID" value="NZ_CP121471.1"/>
</dbReference>
<sequence>MHLDIELDPTIGERLFAVAEQQGQSASALITQALQAWLAERSDYWPAAVANFEGVADAPRFEAFREGMPPPTENPLA</sequence>
<evidence type="ECO:0000313" key="2">
    <source>
        <dbReference type="Proteomes" id="UP000002964"/>
    </source>
</evidence>
<dbReference type="InterPro" id="IPR010985">
    <property type="entry name" value="Ribbon_hlx_hlx"/>
</dbReference>
<evidence type="ECO:0008006" key="3">
    <source>
        <dbReference type="Google" id="ProtNLM"/>
    </source>
</evidence>
<dbReference type="GO" id="GO:0006355">
    <property type="term" value="P:regulation of DNA-templated transcription"/>
    <property type="evidence" value="ECO:0007669"/>
    <property type="project" value="InterPro"/>
</dbReference>
<organism evidence="1 2">
    <name type="scientific">Thiorhodovibrio frisius</name>
    <dbReference type="NCBI Taxonomy" id="631362"/>
    <lineage>
        <taxon>Bacteria</taxon>
        <taxon>Pseudomonadati</taxon>
        <taxon>Pseudomonadota</taxon>
        <taxon>Gammaproteobacteria</taxon>
        <taxon>Chromatiales</taxon>
        <taxon>Chromatiaceae</taxon>
        <taxon>Thiorhodovibrio</taxon>
    </lineage>
</organism>
<dbReference type="AlphaFoldDB" id="H8YY80"/>